<evidence type="ECO:0000256" key="2">
    <source>
        <dbReference type="SAM" id="SignalP"/>
    </source>
</evidence>
<feature type="region of interest" description="Disordered" evidence="1">
    <location>
        <begin position="53"/>
        <end position="76"/>
    </location>
</feature>
<dbReference type="Proteomes" id="UP001642260">
    <property type="component" value="Unassembled WGS sequence"/>
</dbReference>
<evidence type="ECO:0000256" key="1">
    <source>
        <dbReference type="SAM" id="MobiDB-lite"/>
    </source>
</evidence>
<evidence type="ECO:0000313" key="4">
    <source>
        <dbReference type="Proteomes" id="UP001642260"/>
    </source>
</evidence>
<gene>
    <name evidence="3" type="ORF">ERUC_LOCUS19943</name>
</gene>
<name>A0ABC8K5R7_ERUVS</name>
<reference evidence="3 4" key="1">
    <citation type="submission" date="2022-03" db="EMBL/GenBank/DDBJ databases">
        <authorList>
            <person name="Macdonald S."/>
            <person name="Ahmed S."/>
            <person name="Newling K."/>
        </authorList>
    </citation>
    <scope>NUCLEOTIDE SEQUENCE [LARGE SCALE GENOMIC DNA]</scope>
</reference>
<dbReference type="AlphaFoldDB" id="A0ABC8K5R7"/>
<dbReference type="EMBL" id="CAKOAT010189155">
    <property type="protein sequence ID" value="CAH8354188.1"/>
    <property type="molecule type" value="Genomic_DNA"/>
</dbReference>
<comment type="caution">
    <text evidence="3">The sequence shown here is derived from an EMBL/GenBank/DDBJ whole genome shotgun (WGS) entry which is preliminary data.</text>
</comment>
<accession>A0ABC8K5R7</accession>
<feature type="chain" id="PRO_5044794128" evidence="2">
    <location>
        <begin position="28"/>
        <end position="76"/>
    </location>
</feature>
<keyword evidence="4" id="KW-1185">Reference proteome</keyword>
<proteinExistence type="predicted"/>
<protein>
    <submittedName>
        <fullName evidence="3">Uncharacterized protein</fullName>
    </submittedName>
</protein>
<feature type="signal peptide" evidence="2">
    <location>
        <begin position="1"/>
        <end position="27"/>
    </location>
</feature>
<keyword evidence="2" id="KW-0732">Signal</keyword>
<organism evidence="3 4">
    <name type="scientific">Eruca vesicaria subsp. sativa</name>
    <name type="common">Garden rocket</name>
    <name type="synonym">Eruca sativa</name>
    <dbReference type="NCBI Taxonomy" id="29727"/>
    <lineage>
        <taxon>Eukaryota</taxon>
        <taxon>Viridiplantae</taxon>
        <taxon>Streptophyta</taxon>
        <taxon>Embryophyta</taxon>
        <taxon>Tracheophyta</taxon>
        <taxon>Spermatophyta</taxon>
        <taxon>Magnoliopsida</taxon>
        <taxon>eudicotyledons</taxon>
        <taxon>Gunneridae</taxon>
        <taxon>Pentapetalae</taxon>
        <taxon>rosids</taxon>
        <taxon>malvids</taxon>
        <taxon>Brassicales</taxon>
        <taxon>Brassicaceae</taxon>
        <taxon>Brassiceae</taxon>
        <taxon>Eruca</taxon>
    </lineage>
</organism>
<sequence>MAKCALTTLVLLLIVLILIQEPHIIEGRPMKSLGISSISKKVDGSSLNISSKVETEDHSLDAFRPTKPGNSPGIGH</sequence>
<evidence type="ECO:0000313" key="3">
    <source>
        <dbReference type="EMBL" id="CAH8354188.1"/>
    </source>
</evidence>